<dbReference type="GeneID" id="27723685"/>
<reference evidence="1 2" key="1">
    <citation type="journal article" date="2014" name="Genome Announc.">
        <title>Draft genome sequence of the pathogenic fungus Scedosporium apiospermum.</title>
        <authorList>
            <person name="Vandeputte P."/>
            <person name="Ghamrawi S."/>
            <person name="Rechenmann M."/>
            <person name="Iltis A."/>
            <person name="Giraud S."/>
            <person name="Fleury M."/>
            <person name="Thornton C."/>
            <person name="Delhaes L."/>
            <person name="Meyer W."/>
            <person name="Papon N."/>
            <person name="Bouchara J.P."/>
        </authorList>
    </citation>
    <scope>NUCLEOTIDE SEQUENCE [LARGE SCALE GENOMIC DNA]</scope>
    <source>
        <strain evidence="1 2">IHEM 14462</strain>
    </source>
</reference>
<dbReference type="VEuPathDB" id="FungiDB:SAPIO_CDS4613"/>
<evidence type="ECO:0000313" key="1">
    <source>
        <dbReference type="EMBL" id="KEZ43432.1"/>
    </source>
</evidence>
<gene>
    <name evidence="1" type="ORF">SAPIO_CDS4613</name>
</gene>
<name>A0A084G7X0_PSEDA</name>
<protein>
    <submittedName>
        <fullName evidence="1">Uncharacterized protein</fullName>
    </submittedName>
</protein>
<dbReference type="Proteomes" id="UP000028545">
    <property type="component" value="Unassembled WGS sequence"/>
</dbReference>
<dbReference type="OrthoDB" id="2958217at2759"/>
<accession>A0A084G7X0</accession>
<keyword evidence="2" id="KW-1185">Reference proteome</keyword>
<dbReference type="HOGENOM" id="CLU_111691_1_0_1"/>
<comment type="caution">
    <text evidence="1">The sequence shown here is derived from an EMBL/GenBank/DDBJ whole genome shotgun (WGS) entry which is preliminary data.</text>
</comment>
<evidence type="ECO:0000313" key="2">
    <source>
        <dbReference type="Proteomes" id="UP000028545"/>
    </source>
</evidence>
<proteinExistence type="predicted"/>
<dbReference type="KEGG" id="sapo:SAPIO_CDS4613"/>
<dbReference type="RefSeq" id="XP_016643231.1">
    <property type="nucleotide sequence ID" value="XM_016787122.1"/>
</dbReference>
<dbReference type="OMA" id="WMLAPKN"/>
<dbReference type="AlphaFoldDB" id="A0A084G7X0"/>
<organism evidence="1 2">
    <name type="scientific">Pseudallescheria apiosperma</name>
    <name type="common">Scedosporium apiospermum</name>
    <dbReference type="NCBI Taxonomy" id="563466"/>
    <lineage>
        <taxon>Eukaryota</taxon>
        <taxon>Fungi</taxon>
        <taxon>Dikarya</taxon>
        <taxon>Ascomycota</taxon>
        <taxon>Pezizomycotina</taxon>
        <taxon>Sordariomycetes</taxon>
        <taxon>Hypocreomycetidae</taxon>
        <taxon>Microascales</taxon>
        <taxon>Microascaceae</taxon>
        <taxon>Scedosporium</taxon>
    </lineage>
</organism>
<sequence>MGYTHYWTIKDAASWRKCLPQLVDDSGLIIKHSGVAICGNDYDLPPMLDKDEGISINGKDDGFEPFCLALDEGFDFCKTGRRPYDLVVCAILLRAHQLAPKVLDIHSDGRWNEVGWRNARELINQLWPDEAVTCPWGDAPDE</sequence>
<dbReference type="EMBL" id="JOWA01000093">
    <property type="protein sequence ID" value="KEZ43432.1"/>
    <property type="molecule type" value="Genomic_DNA"/>
</dbReference>